<organism evidence="6 7">
    <name type="scientific">Clavelina lepadiformis</name>
    <name type="common">Light-bulb sea squirt</name>
    <name type="synonym">Ascidia lepadiformis</name>
    <dbReference type="NCBI Taxonomy" id="159417"/>
    <lineage>
        <taxon>Eukaryota</taxon>
        <taxon>Metazoa</taxon>
        <taxon>Chordata</taxon>
        <taxon>Tunicata</taxon>
        <taxon>Ascidiacea</taxon>
        <taxon>Aplousobranchia</taxon>
        <taxon>Clavelinidae</taxon>
        <taxon>Clavelina</taxon>
    </lineage>
</organism>
<proteinExistence type="predicted"/>
<dbReference type="Pfam" id="PF00595">
    <property type="entry name" value="PDZ"/>
    <property type="match status" value="1"/>
</dbReference>
<feature type="domain" description="PDZ" evidence="5">
    <location>
        <begin position="1"/>
        <end position="84"/>
    </location>
</feature>
<dbReference type="PANTHER" id="PTHR24214">
    <property type="entry name" value="PDZ AND LIM DOMAIN PROTEIN ZASP"/>
    <property type="match status" value="1"/>
</dbReference>
<feature type="compositionally biased region" description="Basic and acidic residues" evidence="4">
    <location>
        <begin position="179"/>
        <end position="191"/>
    </location>
</feature>
<dbReference type="Pfam" id="PF15936">
    <property type="entry name" value="DUF4749"/>
    <property type="match status" value="1"/>
</dbReference>
<dbReference type="EMBL" id="CAWYQH010000163">
    <property type="protein sequence ID" value="CAK8696996.1"/>
    <property type="molecule type" value="Genomic_DNA"/>
</dbReference>
<name>A0ABP0GZ45_CLALP</name>
<evidence type="ECO:0000256" key="3">
    <source>
        <dbReference type="ARBA" id="ARBA00023038"/>
    </source>
</evidence>
<dbReference type="SUPFAM" id="SSF50156">
    <property type="entry name" value="PDZ domain-like"/>
    <property type="match status" value="1"/>
</dbReference>
<dbReference type="InterPro" id="IPR031847">
    <property type="entry name" value="PDLI1-4/Zasp-like_mid"/>
</dbReference>
<dbReference type="Gene3D" id="2.30.42.10">
    <property type="match status" value="1"/>
</dbReference>
<keyword evidence="7" id="KW-1185">Reference proteome</keyword>
<dbReference type="PROSITE" id="PS50106">
    <property type="entry name" value="PDZ"/>
    <property type="match status" value="1"/>
</dbReference>
<evidence type="ECO:0000256" key="2">
    <source>
        <dbReference type="ARBA" id="ARBA00022490"/>
    </source>
</evidence>
<dbReference type="InterPro" id="IPR006643">
    <property type="entry name" value="Zasp-like_motif"/>
</dbReference>
<dbReference type="InterPro" id="IPR050604">
    <property type="entry name" value="PDZ-LIM_domain"/>
</dbReference>
<keyword evidence="3" id="KW-0440">LIM domain</keyword>
<dbReference type="InterPro" id="IPR001478">
    <property type="entry name" value="PDZ"/>
</dbReference>
<comment type="caution">
    <text evidence="6">The sequence shown here is derived from an EMBL/GenBank/DDBJ whole genome shotgun (WGS) entry which is preliminary data.</text>
</comment>
<feature type="region of interest" description="Disordered" evidence="4">
    <location>
        <begin position="83"/>
        <end position="191"/>
    </location>
</feature>
<feature type="compositionally biased region" description="Polar residues" evidence="4">
    <location>
        <begin position="118"/>
        <end position="131"/>
    </location>
</feature>
<keyword evidence="3" id="KW-0862">Zinc</keyword>
<dbReference type="SMART" id="SM00735">
    <property type="entry name" value="ZM"/>
    <property type="match status" value="1"/>
</dbReference>
<keyword evidence="3" id="KW-0479">Metal-binding</keyword>
<dbReference type="PANTHER" id="PTHR24214:SF38">
    <property type="entry name" value="PDZ AND LIM DOMAIN PROTEIN ZASP-RELATED"/>
    <property type="match status" value="1"/>
</dbReference>
<dbReference type="SMART" id="SM00228">
    <property type="entry name" value="PDZ"/>
    <property type="match status" value="1"/>
</dbReference>
<protein>
    <recommendedName>
        <fullName evidence="5">PDZ domain-containing protein</fullName>
    </recommendedName>
</protein>
<accession>A0ABP0GZ45</accession>
<evidence type="ECO:0000313" key="7">
    <source>
        <dbReference type="Proteomes" id="UP001642483"/>
    </source>
</evidence>
<dbReference type="Proteomes" id="UP001642483">
    <property type="component" value="Unassembled WGS sequence"/>
</dbReference>
<keyword evidence="2" id="KW-0963">Cytoplasm</keyword>
<gene>
    <name evidence="6" type="ORF">CVLEPA_LOCUS30287</name>
</gene>
<dbReference type="InterPro" id="IPR036034">
    <property type="entry name" value="PDZ_sf"/>
</dbReference>
<sequence>MPYEVSISGGSPWGFRLAGGPFIGKPTTIARVTPGGKAGQANVMQGDHLVAVNGFSVSHMDLPELLEMIKISGWTLNLTLMSPEEEEETKKKRHSEANITSMSDIERPRSQMMMTPVSERSPSRQSSQLSATDCDKRRPNTPVSQEENGLLGYEGNNTLQVPPAPKPRNRKPAPGVENLKPESEKKAPKQVEIKQIEDQLDQEKQKKLPDYIKRQLKPPKPLPTEFNSQVSWLHDKLKIKTNGGNGLKDPGNSLKVAAAAYPCQRIEIEGPLSATIVHAQYNTPVGMYSANQIVNTLVHTAAAKGAEVPDPEAFEEQNIEVDKSSSVYKLVHKKERSSPLPAQSRSIHILDAFLDRGKELPHHLM</sequence>
<evidence type="ECO:0000256" key="4">
    <source>
        <dbReference type="SAM" id="MobiDB-lite"/>
    </source>
</evidence>
<evidence type="ECO:0000313" key="6">
    <source>
        <dbReference type="EMBL" id="CAK8696996.1"/>
    </source>
</evidence>
<evidence type="ECO:0000259" key="5">
    <source>
        <dbReference type="PROSITE" id="PS50106"/>
    </source>
</evidence>
<comment type="subcellular location">
    <subcellularLocation>
        <location evidence="1">Cytoplasm</location>
        <location evidence="1">Myofibril</location>
        <location evidence="1">Sarcomere</location>
        <location evidence="1">Z line</location>
    </subcellularLocation>
</comment>
<reference evidence="6 7" key="1">
    <citation type="submission" date="2024-02" db="EMBL/GenBank/DDBJ databases">
        <authorList>
            <person name="Daric V."/>
            <person name="Darras S."/>
        </authorList>
    </citation>
    <scope>NUCLEOTIDE SEQUENCE [LARGE SCALE GENOMIC DNA]</scope>
</reference>
<evidence type="ECO:0000256" key="1">
    <source>
        <dbReference type="ARBA" id="ARBA00004216"/>
    </source>
</evidence>